<protein>
    <recommendedName>
        <fullName evidence="4">Copper(I)-binding protein</fullName>
    </recommendedName>
</protein>
<reference evidence="3" key="1">
    <citation type="journal article" date="2019" name="Int. J. Syst. Evol. Microbiol.">
        <title>The Global Catalogue of Microorganisms (GCM) 10K type strain sequencing project: providing services to taxonomists for standard genome sequencing and annotation.</title>
        <authorList>
            <consortium name="The Broad Institute Genomics Platform"/>
            <consortium name="The Broad Institute Genome Sequencing Center for Infectious Disease"/>
            <person name="Wu L."/>
            <person name="Ma J."/>
        </authorList>
    </citation>
    <scope>NUCLEOTIDE SEQUENCE [LARGE SCALE GENOMIC DNA]</scope>
    <source>
        <strain evidence="3">CGMCC 1.12791</strain>
    </source>
</reference>
<proteinExistence type="predicted"/>
<accession>A0ABQ3HIB1</accession>
<comment type="caution">
    <text evidence="2">The sequence shown here is derived from an EMBL/GenBank/DDBJ whole genome shotgun (WGS) entry which is preliminary data.</text>
</comment>
<gene>
    <name evidence="2" type="ORF">GCM10011376_10290</name>
</gene>
<organism evidence="2 3">
    <name type="scientific">Nocardioides flavus</name>
    <name type="common">ex Wang et al. 2016</name>
    <dbReference type="NCBI Taxonomy" id="2058780"/>
    <lineage>
        <taxon>Bacteria</taxon>
        <taxon>Bacillati</taxon>
        <taxon>Actinomycetota</taxon>
        <taxon>Actinomycetes</taxon>
        <taxon>Propionibacteriales</taxon>
        <taxon>Nocardioidaceae</taxon>
        <taxon>Nocardioides</taxon>
    </lineage>
</organism>
<sequence>MRLRPLATAAAVIALAAPLTSCGFDYATERDYTPGSGSNSREGEVDVLSAVVVSAAEGSGTFIASLSNNDQSEEQSFTGISGAEGTTVEVPEFEPVTVPAGGLVNLADPPAEIVVTGDFTAGDFVPLSFDFGNGERVQLNVPVVPDDTGYWEGMDAS</sequence>
<evidence type="ECO:0008006" key="4">
    <source>
        <dbReference type="Google" id="ProtNLM"/>
    </source>
</evidence>
<dbReference type="SUPFAM" id="SSF110087">
    <property type="entry name" value="DR1885-like metal-binding protein"/>
    <property type="match status" value="1"/>
</dbReference>
<dbReference type="RefSeq" id="WP_191278314.1">
    <property type="nucleotide sequence ID" value="NZ_BNAD01000002.1"/>
</dbReference>
<feature type="signal peptide" evidence="1">
    <location>
        <begin position="1"/>
        <end position="27"/>
    </location>
</feature>
<feature type="chain" id="PRO_5045559170" description="Copper(I)-binding protein" evidence="1">
    <location>
        <begin position="28"/>
        <end position="157"/>
    </location>
</feature>
<name>A0ABQ3HIB1_9ACTN</name>
<evidence type="ECO:0000256" key="1">
    <source>
        <dbReference type="SAM" id="SignalP"/>
    </source>
</evidence>
<dbReference type="EMBL" id="BNAD01000002">
    <property type="protein sequence ID" value="GHE16419.1"/>
    <property type="molecule type" value="Genomic_DNA"/>
</dbReference>
<evidence type="ECO:0000313" key="2">
    <source>
        <dbReference type="EMBL" id="GHE16419.1"/>
    </source>
</evidence>
<evidence type="ECO:0000313" key="3">
    <source>
        <dbReference type="Proteomes" id="UP000597341"/>
    </source>
</evidence>
<dbReference type="InterPro" id="IPR036182">
    <property type="entry name" value="PCuAC_sf"/>
</dbReference>
<keyword evidence="3" id="KW-1185">Reference proteome</keyword>
<keyword evidence="1" id="KW-0732">Signal</keyword>
<dbReference type="Proteomes" id="UP000597341">
    <property type="component" value="Unassembled WGS sequence"/>
</dbReference>